<proteinExistence type="predicted"/>
<dbReference type="EMBL" id="GBRH01159809">
    <property type="protein sequence ID" value="JAE38087.1"/>
    <property type="molecule type" value="Transcribed_RNA"/>
</dbReference>
<dbReference type="AlphaFoldDB" id="A0A0A9HMZ6"/>
<sequence>MKPSFPMHCQELPFLFATVPKNKQEKIQILADQDGIEINFSRRITKVNITYSEQGLVVNNFIKKIT</sequence>
<reference evidence="1" key="2">
    <citation type="journal article" date="2015" name="Data Brief">
        <title>Shoot transcriptome of the giant reed, Arundo donax.</title>
        <authorList>
            <person name="Barrero R.A."/>
            <person name="Guerrero F.D."/>
            <person name="Moolhuijzen P."/>
            <person name="Goolsby J.A."/>
            <person name="Tidwell J."/>
            <person name="Bellgard S.E."/>
            <person name="Bellgard M.I."/>
        </authorList>
    </citation>
    <scope>NUCLEOTIDE SEQUENCE</scope>
    <source>
        <tissue evidence="1">Shoot tissue taken approximately 20 cm above the soil surface</tissue>
    </source>
</reference>
<protein>
    <submittedName>
        <fullName evidence="1">Uncharacterized protein</fullName>
    </submittedName>
</protein>
<evidence type="ECO:0000313" key="1">
    <source>
        <dbReference type="EMBL" id="JAE38087.1"/>
    </source>
</evidence>
<accession>A0A0A9HMZ6</accession>
<reference evidence="1" key="1">
    <citation type="submission" date="2014-09" db="EMBL/GenBank/DDBJ databases">
        <authorList>
            <person name="Magalhaes I.L.F."/>
            <person name="Oliveira U."/>
            <person name="Santos F.R."/>
            <person name="Vidigal T.H.D.A."/>
            <person name="Brescovit A.D."/>
            <person name="Santos A.J."/>
        </authorList>
    </citation>
    <scope>NUCLEOTIDE SEQUENCE</scope>
    <source>
        <tissue evidence="1">Shoot tissue taken approximately 20 cm above the soil surface</tissue>
    </source>
</reference>
<organism evidence="1">
    <name type="scientific">Arundo donax</name>
    <name type="common">Giant reed</name>
    <name type="synonym">Donax arundinaceus</name>
    <dbReference type="NCBI Taxonomy" id="35708"/>
    <lineage>
        <taxon>Eukaryota</taxon>
        <taxon>Viridiplantae</taxon>
        <taxon>Streptophyta</taxon>
        <taxon>Embryophyta</taxon>
        <taxon>Tracheophyta</taxon>
        <taxon>Spermatophyta</taxon>
        <taxon>Magnoliopsida</taxon>
        <taxon>Liliopsida</taxon>
        <taxon>Poales</taxon>
        <taxon>Poaceae</taxon>
        <taxon>PACMAD clade</taxon>
        <taxon>Arundinoideae</taxon>
        <taxon>Arundineae</taxon>
        <taxon>Arundo</taxon>
    </lineage>
</organism>
<name>A0A0A9HMZ6_ARUDO</name>